<dbReference type="SUPFAM" id="SSF161098">
    <property type="entry name" value="MetI-like"/>
    <property type="match status" value="1"/>
</dbReference>
<comment type="caution">
    <text evidence="9">The sequence shown here is derived from an EMBL/GenBank/DDBJ whole genome shotgun (WGS) entry which is preliminary data.</text>
</comment>
<dbReference type="CDD" id="cd06261">
    <property type="entry name" value="TM_PBP2"/>
    <property type="match status" value="1"/>
</dbReference>
<dbReference type="Proteomes" id="UP000632138">
    <property type="component" value="Unassembled WGS sequence"/>
</dbReference>
<evidence type="ECO:0000256" key="7">
    <source>
        <dbReference type="RuleBase" id="RU363032"/>
    </source>
</evidence>
<dbReference type="PANTHER" id="PTHR30151:SF0">
    <property type="entry name" value="ABC TRANSPORTER PERMEASE PROTEIN MJ0413-RELATED"/>
    <property type="match status" value="1"/>
</dbReference>
<keyword evidence="2 7" id="KW-0813">Transport</keyword>
<keyword evidence="10" id="KW-1185">Reference proteome</keyword>
<dbReference type="RefSeq" id="WP_203383049.1">
    <property type="nucleotide sequence ID" value="NZ_JAENHP010000027.1"/>
</dbReference>
<dbReference type="InterPro" id="IPR000515">
    <property type="entry name" value="MetI-like"/>
</dbReference>
<gene>
    <name evidence="9" type="ORF">JIG36_45105</name>
</gene>
<feature type="transmembrane region" description="Helical" evidence="7">
    <location>
        <begin position="102"/>
        <end position="131"/>
    </location>
</feature>
<dbReference type="PROSITE" id="PS50928">
    <property type="entry name" value="ABC_TM1"/>
    <property type="match status" value="1"/>
</dbReference>
<keyword evidence="4 7" id="KW-0812">Transmembrane</keyword>
<dbReference type="Pfam" id="PF00528">
    <property type="entry name" value="BPD_transp_1"/>
    <property type="match status" value="1"/>
</dbReference>
<dbReference type="EMBL" id="JAENHP010000027">
    <property type="protein sequence ID" value="MBM2622702.1"/>
    <property type="molecule type" value="Genomic_DNA"/>
</dbReference>
<evidence type="ECO:0000313" key="10">
    <source>
        <dbReference type="Proteomes" id="UP000632138"/>
    </source>
</evidence>
<feature type="transmembrane region" description="Helical" evidence="7">
    <location>
        <begin position="57"/>
        <end position="81"/>
    </location>
</feature>
<dbReference type="Gene3D" id="1.10.3720.10">
    <property type="entry name" value="MetI-like"/>
    <property type="match status" value="1"/>
</dbReference>
<evidence type="ECO:0000256" key="3">
    <source>
        <dbReference type="ARBA" id="ARBA00022475"/>
    </source>
</evidence>
<evidence type="ECO:0000256" key="6">
    <source>
        <dbReference type="ARBA" id="ARBA00023136"/>
    </source>
</evidence>
<keyword evidence="5 7" id="KW-1133">Transmembrane helix</keyword>
<feature type="transmembrane region" description="Helical" evidence="7">
    <location>
        <begin position="216"/>
        <end position="236"/>
    </location>
</feature>
<protein>
    <submittedName>
        <fullName evidence="9">ABC transporter permease</fullName>
    </submittedName>
</protein>
<reference evidence="9 10" key="1">
    <citation type="submission" date="2021-01" db="EMBL/GenBank/DDBJ databases">
        <title>Actinoplanes sp. nov. LDG1-06 isolated from lichen.</title>
        <authorList>
            <person name="Saeng-In P."/>
            <person name="Phongsopitanun W."/>
            <person name="Kanchanasin P."/>
            <person name="Yuki M."/>
            <person name="Kudo T."/>
            <person name="Ohkuma M."/>
            <person name="Tanasupawat S."/>
        </authorList>
    </citation>
    <scope>NUCLEOTIDE SEQUENCE [LARGE SCALE GENOMIC DNA]</scope>
    <source>
        <strain evidence="9 10">LDG1-06</strain>
    </source>
</reference>
<dbReference type="PANTHER" id="PTHR30151">
    <property type="entry name" value="ALKANE SULFONATE ABC TRANSPORTER-RELATED, MEMBRANE SUBUNIT"/>
    <property type="match status" value="1"/>
</dbReference>
<proteinExistence type="inferred from homology"/>
<organism evidence="9 10">
    <name type="scientific">Paractinoplanes ovalisporus</name>
    <dbReference type="NCBI Taxonomy" id="2810368"/>
    <lineage>
        <taxon>Bacteria</taxon>
        <taxon>Bacillati</taxon>
        <taxon>Actinomycetota</taxon>
        <taxon>Actinomycetes</taxon>
        <taxon>Micromonosporales</taxon>
        <taxon>Micromonosporaceae</taxon>
        <taxon>Paractinoplanes</taxon>
    </lineage>
</organism>
<evidence type="ECO:0000256" key="1">
    <source>
        <dbReference type="ARBA" id="ARBA00004651"/>
    </source>
</evidence>
<evidence type="ECO:0000256" key="4">
    <source>
        <dbReference type="ARBA" id="ARBA00022692"/>
    </source>
</evidence>
<evidence type="ECO:0000313" key="9">
    <source>
        <dbReference type="EMBL" id="MBM2622702.1"/>
    </source>
</evidence>
<feature type="transmembrane region" description="Helical" evidence="7">
    <location>
        <begin position="179"/>
        <end position="204"/>
    </location>
</feature>
<keyword evidence="3" id="KW-1003">Cell membrane</keyword>
<feature type="domain" description="ABC transmembrane type-1" evidence="8">
    <location>
        <begin position="53"/>
        <end position="237"/>
    </location>
</feature>
<evidence type="ECO:0000256" key="5">
    <source>
        <dbReference type="ARBA" id="ARBA00022989"/>
    </source>
</evidence>
<sequence>MKRLAYVLGLPVVLFAAWFVISAGSENFYAPPLSRILESFGRTWTLDRLQADVLPSLWRLIAGYVLASVIGVALGVAIGLSRGLRATVEPVLEFFRAIPPPVLVPVIMLFAGIGDGMKIIVIVFGCVWPVLLNTVEGVRAVDSVQLDTARAYGIGGPARIRQVVLPAASPQIAAGLRQALSIAIILMVISEMFAASNGLGFTIVQFQRSFAIPEMWSGIILLGLLGFALSLLFRLAEGWVLRWYHGLRSVTKGR</sequence>
<keyword evidence="6 7" id="KW-0472">Membrane</keyword>
<name>A0ABS2AS73_9ACTN</name>
<evidence type="ECO:0000259" key="8">
    <source>
        <dbReference type="PROSITE" id="PS50928"/>
    </source>
</evidence>
<evidence type="ECO:0000256" key="2">
    <source>
        <dbReference type="ARBA" id="ARBA00022448"/>
    </source>
</evidence>
<comment type="subcellular location">
    <subcellularLocation>
        <location evidence="1 7">Cell membrane</location>
        <topology evidence="1 7">Multi-pass membrane protein</topology>
    </subcellularLocation>
</comment>
<accession>A0ABS2AS73</accession>
<dbReference type="InterPro" id="IPR035906">
    <property type="entry name" value="MetI-like_sf"/>
</dbReference>
<comment type="similarity">
    <text evidence="7">Belongs to the binding-protein-dependent transport system permease family.</text>
</comment>